<gene>
    <name evidence="1" type="ORF">FAES_0626</name>
</gene>
<reference evidence="1 2" key="1">
    <citation type="journal article" date="2012" name="J. Bacteriol.">
        <title>Genome Sequence of Fibrella aestuarina BUZ 2T, a Filamentous Marine Bacterium.</title>
        <authorList>
            <person name="Filippini M."/>
            <person name="Qi W."/>
            <person name="Blom J."/>
            <person name="Goesmann A."/>
            <person name="Smits T.H."/>
            <person name="Bagheri H.C."/>
        </authorList>
    </citation>
    <scope>NUCLEOTIDE SEQUENCE [LARGE SCALE GENOMIC DNA]</scope>
    <source>
        <strain evidence="2">BUZ 2T</strain>
    </source>
</reference>
<accession>I0K3D4</accession>
<name>I0K3D4_9BACT</name>
<dbReference type="Proteomes" id="UP000011058">
    <property type="component" value="Chromosome"/>
</dbReference>
<dbReference type="EMBL" id="HE796683">
    <property type="protein sequence ID" value="CCG98637.1"/>
    <property type="molecule type" value="Genomic_DNA"/>
</dbReference>
<dbReference type="KEGG" id="fae:FAES_0626"/>
<dbReference type="HOGENOM" id="CLU_3251836_0_0_10"/>
<dbReference type="AlphaFoldDB" id="I0K3D4"/>
<sequence length="42" mass="4419">MDKVSNASALPIFGVVQATAHRSWCLNHCPVDPALQAGQGNN</sequence>
<organism evidence="1 2">
    <name type="scientific">Fibrella aestuarina BUZ 2</name>
    <dbReference type="NCBI Taxonomy" id="1166018"/>
    <lineage>
        <taxon>Bacteria</taxon>
        <taxon>Pseudomonadati</taxon>
        <taxon>Bacteroidota</taxon>
        <taxon>Cytophagia</taxon>
        <taxon>Cytophagales</taxon>
        <taxon>Spirosomataceae</taxon>
        <taxon>Fibrella</taxon>
    </lineage>
</organism>
<evidence type="ECO:0000313" key="1">
    <source>
        <dbReference type="EMBL" id="CCG98637.1"/>
    </source>
</evidence>
<protein>
    <submittedName>
        <fullName evidence="1">Uncharacterized protein</fullName>
    </submittedName>
</protein>
<keyword evidence="2" id="KW-1185">Reference proteome</keyword>
<evidence type="ECO:0000313" key="2">
    <source>
        <dbReference type="Proteomes" id="UP000011058"/>
    </source>
</evidence>
<proteinExistence type="predicted"/>